<dbReference type="GO" id="GO:0046348">
    <property type="term" value="P:amino sugar catabolic process"/>
    <property type="evidence" value="ECO:0007669"/>
    <property type="project" value="InterPro"/>
</dbReference>
<dbReference type="STRING" id="1189621.A3SI_05467"/>
<dbReference type="GO" id="GO:0097367">
    <property type="term" value="F:carbohydrate derivative binding"/>
    <property type="evidence" value="ECO:0007669"/>
    <property type="project" value="InterPro"/>
</dbReference>
<dbReference type="InterPro" id="IPR043129">
    <property type="entry name" value="ATPase_NBD"/>
</dbReference>
<accession>I5C7T8</accession>
<dbReference type="Proteomes" id="UP000005551">
    <property type="component" value="Unassembled WGS sequence"/>
</dbReference>
<dbReference type="GO" id="GO:0016835">
    <property type="term" value="F:carbon-oxygen lyase activity"/>
    <property type="evidence" value="ECO:0007669"/>
    <property type="project" value="UniProtKB-UniRule"/>
</dbReference>
<dbReference type="PROSITE" id="PS51464">
    <property type="entry name" value="SIS"/>
    <property type="match status" value="1"/>
</dbReference>
<evidence type="ECO:0000313" key="6">
    <source>
        <dbReference type="Proteomes" id="UP000005551"/>
    </source>
</evidence>
<dbReference type="EC" id="4.2.1.126" evidence="3"/>
<dbReference type="NCBIfam" id="TIGR00274">
    <property type="entry name" value="N-acetylmuramic acid 6-phosphate etherase"/>
    <property type="match status" value="1"/>
</dbReference>
<comment type="similarity">
    <text evidence="3">Belongs to the GCKR-like family. MurNAc-6-P etherase subfamily.</text>
</comment>
<dbReference type="UniPathway" id="UPA00342"/>
<evidence type="ECO:0000256" key="2">
    <source>
        <dbReference type="ARBA" id="ARBA00023277"/>
    </source>
</evidence>
<evidence type="ECO:0000259" key="4">
    <source>
        <dbReference type="PROSITE" id="PS51464"/>
    </source>
</evidence>
<keyword evidence="1 3" id="KW-0456">Lyase</keyword>
<dbReference type="InterPro" id="IPR046348">
    <property type="entry name" value="SIS_dom_sf"/>
</dbReference>
<comment type="catalytic activity">
    <reaction evidence="3">
        <text>N-acetyl-D-muramate 6-phosphate + H2O = N-acetyl-D-glucosamine 6-phosphate + (R)-lactate</text>
        <dbReference type="Rhea" id="RHEA:26410"/>
        <dbReference type="ChEBI" id="CHEBI:15377"/>
        <dbReference type="ChEBI" id="CHEBI:16004"/>
        <dbReference type="ChEBI" id="CHEBI:57513"/>
        <dbReference type="ChEBI" id="CHEBI:58722"/>
        <dbReference type="EC" id="4.2.1.126"/>
    </reaction>
</comment>
<evidence type="ECO:0000256" key="1">
    <source>
        <dbReference type="ARBA" id="ARBA00023239"/>
    </source>
</evidence>
<dbReference type="CDD" id="cd24079">
    <property type="entry name" value="ASKHA_NBD_PG1100-like"/>
    <property type="match status" value="1"/>
</dbReference>
<dbReference type="AlphaFoldDB" id="I5C7T8"/>
<protein>
    <recommendedName>
        <fullName evidence="3">N-acetylmuramic acid 6-phosphate etherase</fullName>
        <shortName evidence="3">MurNAc-6-P etherase</shortName>
        <ecNumber evidence="3">4.2.1.126</ecNumber>
    </recommendedName>
    <alternativeName>
        <fullName evidence="3">N-acetylmuramic acid 6-phosphate hydrolase</fullName>
    </alternativeName>
    <alternativeName>
        <fullName evidence="3">N-acetylmuramic acid 6-phosphate lyase</fullName>
    </alternativeName>
</protein>
<dbReference type="InterPro" id="IPR001347">
    <property type="entry name" value="SIS_dom"/>
</dbReference>
<dbReference type="HAMAP" id="MF_00068">
    <property type="entry name" value="MurQ"/>
    <property type="match status" value="1"/>
</dbReference>
<keyword evidence="6" id="KW-1185">Reference proteome</keyword>
<comment type="caution">
    <text evidence="5">The sequence shown here is derived from an EMBL/GenBank/DDBJ whole genome shotgun (WGS) entry which is preliminary data.</text>
</comment>
<evidence type="ECO:0000256" key="3">
    <source>
        <dbReference type="HAMAP-Rule" id="MF_00068"/>
    </source>
</evidence>
<dbReference type="PANTHER" id="PTHR10088:SF4">
    <property type="entry name" value="GLUCOKINASE REGULATORY PROTEIN"/>
    <property type="match status" value="1"/>
</dbReference>
<feature type="domain" description="SIS" evidence="4">
    <location>
        <begin position="327"/>
        <end position="490"/>
    </location>
</feature>
<dbReference type="Gene3D" id="1.10.8.1080">
    <property type="match status" value="1"/>
</dbReference>
<dbReference type="PATRIC" id="fig|1189621.3.peg.1143"/>
<dbReference type="Gene3D" id="3.40.50.10490">
    <property type="entry name" value="Glucose-6-phosphate isomerase like protein, domain 1"/>
    <property type="match status" value="1"/>
</dbReference>
<comment type="function">
    <text evidence="3">Specifically catalyzes the cleavage of the D-lactyl ether substituent of MurNAc 6-phosphate, producing GlcNAc 6-phosphate and D-lactate.</text>
</comment>
<dbReference type="InterPro" id="IPR005488">
    <property type="entry name" value="Etherase_MurQ"/>
</dbReference>
<dbReference type="NCBIfam" id="NF009222">
    <property type="entry name" value="PRK12570.1"/>
    <property type="match status" value="1"/>
</dbReference>
<dbReference type="InterPro" id="IPR005486">
    <property type="entry name" value="Glucokinase_regulatory_CS"/>
</dbReference>
<organism evidence="5 6">
    <name type="scientific">Nitritalea halalkaliphila LW7</name>
    <dbReference type="NCBI Taxonomy" id="1189621"/>
    <lineage>
        <taxon>Bacteria</taxon>
        <taxon>Pseudomonadati</taxon>
        <taxon>Bacteroidota</taxon>
        <taxon>Cytophagia</taxon>
        <taxon>Cytophagales</taxon>
        <taxon>Cyclobacteriaceae</taxon>
        <taxon>Nitritalea</taxon>
    </lineage>
</organism>
<feature type="active site" evidence="3">
    <location>
        <position position="386"/>
    </location>
</feature>
<dbReference type="SUPFAM" id="SSF53067">
    <property type="entry name" value="Actin-like ATPase domain"/>
    <property type="match status" value="2"/>
</dbReference>
<gene>
    <name evidence="3 5" type="primary">murQ</name>
    <name evidence="5" type="ORF">A3SI_05467</name>
</gene>
<evidence type="ECO:0000313" key="5">
    <source>
        <dbReference type="EMBL" id="EIM77890.1"/>
    </source>
</evidence>
<dbReference type="NCBIfam" id="NF003915">
    <property type="entry name" value="PRK05441.1"/>
    <property type="match status" value="1"/>
</dbReference>
<comment type="pathway">
    <text evidence="3">Amino-sugar metabolism; N-acetylmuramate degradation.</text>
</comment>
<comment type="miscellaneous">
    <text evidence="3">A lyase-type mechanism (elimination/hydration) is suggested for the cleavage of the lactyl ether bond of MurNAc 6-phosphate, with the formation of an alpha,beta-unsaturated aldehyde intermediate with (E)-stereochemistry, followed by the syn addition of water to give product.</text>
</comment>
<dbReference type="GO" id="GO:0097173">
    <property type="term" value="P:N-acetylmuramic acid catabolic process"/>
    <property type="evidence" value="ECO:0007669"/>
    <property type="project" value="UniProtKB-UniPathway"/>
</dbReference>
<dbReference type="CDD" id="cd05007">
    <property type="entry name" value="SIS_Etherase"/>
    <property type="match status" value="1"/>
</dbReference>
<dbReference type="InterPro" id="IPR040190">
    <property type="entry name" value="MURQ/GCKR"/>
</dbReference>
<feature type="active site" description="Proton donor" evidence="3">
    <location>
        <position position="355"/>
    </location>
</feature>
<dbReference type="Gene3D" id="3.30.420.40">
    <property type="match status" value="2"/>
</dbReference>
<dbReference type="EMBL" id="AJYA01000011">
    <property type="protein sequence ID" value="EIM77890.1"/>
    <property type="molecule type" value="Genomic_DNA"/>
</dbReference>
<dbReference type="FunFam" id="3.40.50.10490:FF:000014">
    <property type="entry name" value="N-acetylmuramic acid 6-phosphate etherase"/>
    <property type="match status" value="1"/>
</dbReference>
<dbReference type="PANTHER" id="PTHR10088">
    <property type="entry name" value="GLUCOKINASE REGULATORY PROTEIN"/>
    <property type="match status" value="1"/>
</dbReference>
<dbReference type="Pfam" id="PF22645">
    <property type="entry name" value="GKRP_SIS_N"/>
    <property type="match status" value="1"/>
</dbReference>
<dbReference type="Gene3D" id="1.10.720.160">
    <property type="match status" value="1"/>
</dbReference>
<dbReference type="SUPFAM" id="SSF53697">
    <property type="entry name" value="SIS domain"/>
    <property type="match status" value="1"/>
</dbReference>
<dbReference type="GO" id="GO:0009254">
    <property type="term" value="P:peptidoglycan turnover"/>
    <property type="evidence" value="ECO:0007669"/>
    <property type="project" value="TreeGrafter"/>
</dbReference>
<dbReference type="PROSITE" id="PS01272">
    <property type="entry name" value="GCKR"/>
    <property type="match status" value="1"/>
</dbReference>
<reference evidence="5 6" key="1">
    <citation type="submission" date="2012-05" db="EMBL/GenBank/DDBJ databases">
        <title>Genome sequence of Nitritalea halalkaliphila LW7.</title>
        <authorList>
            <person name="Jangir P.K."/>
            <person name="Singh A."/>
            <person name="Shivaji S."/>
            <person name="Sharma R."/>
        </authorList>
    </citation>
    <scope>NUCLEOTIDE SEQUENCE [LARGE SCALE GENOMIC DNA]</scope>
    <source>
        <strain evidence="5 6">LW7</strain>
    </source>
</reference>
<proteinExistence type="inferred from homology"/>
<name>I5C7T8_9BACT</name>
<keyword evidence="2 3" id="KW-0119">Carbohydrate metabolism</keyword>
<sequence>MIVLADSGASKTDWRVIDKGKITQFRSPGFNPNYQHDAEIREALNQEFLKDLGTQAEKVFFYGAGCTLPENKKRVAERLREVFPSAILDVQHDMMAAARATLGRKAGISCILGTGSNSCDYNGAEIIAKRPAPGFILGDEGSGSAIGKQFILDFIHDEMPLHIREKLLKKQALDYPTIIQQVYQAPFPGKYLASFCEFITENKSDPYCFLLIEQAFVKFFEKHVLKYENYTEKTVSFVGSIAFYNSDILRRVATRFQMPVATILESLLLVSPSIILPMKTTESPSLYDNLELMEVGDLLRHMNEEDHKVPEAVAKVLPNVEQFIHALVPRMQAGGRLFYIGAGTSGRLGILDASECPPTYGVPDDVVIGLIAGGDQAIRKAVENAEDDEEQGWIDIQQHGFHPQDSVIGIAASGTTPYVIGAIRMAREKGLLTACITCNADTPLAAVSEHPIAAIVGPEFVTGSTRMKAGTAQKLLLNMISTSVMIKLGRVKGNKMVDMQLSNEKLVLRGTRMIMESTGLAEAEAKELLLTKGSVRAAVEDFYKPKP</sequence>
<dbReference type="GO" id="GO:0016803">
    <property type="term" value="F:ether hydrolase activity"/>
    <property type="evidence" value="ECO:0007669"/>
    <property type="project" value="TreeGrafter"/>
</dbReference>
<comment type="subunit">
    <text evidence="3">Homodimer.</text>
</comment>